<dbReference type="HOGENOM" id="CLU_036001_2_1_1"/>
<protein>
    <recommendedName>
        <fullName evidence="3 6">Queuosine 5'-phosphate N-glycosylase/hydrolase</fullName>
        <ecNumber evidence="6">3.2.2.-</ecNumber>
    </recommendedName>
    <alternativeName>
        <fullName evidence="4 6">Queuosine-nucleotide N-glycosylase/hydrolase</fullName>
    </alternativeName>
</protein>
<keyword evidence="8" id="KW-1185">Reference proteome</keyword>
<dbReference type="EC" id="3.2.2.-" evidence="6"/>
<proteinExistence type="inferred from homology"/>
<dbReference type="AlphaFoldDB" id="A0A0C3M7X6"/>
<accession>A0A0C3M7X6</accession>
<name>A0A0C3M7X6_9AGAM</name>
<evidence type="ECO:0000256" key="4">
    <source>
        <dbReference type="ARBA" id="ARBA00035393"/>
    </source>
</evidence>
<dbReference type="PANTHER" id="PTHR21314">
    <property type="entry name" value="QUEUOSINE 5'-PHOSPHATE N-GLYCOSYLASE_HYDROLASE-RELATED"/>
    <property type="match status" value="1"/>
</dbReference>
<dbReference type="Pfam" id="PF10343">
    <property type="entry name" value="Q_salvage"/>
    <property type="match status" value="1"/>
</dbReference>
<evidence type="ECO:0000313" key="7">
    <source>
        <dbReference type="EMBL" id="KIO29782.1"/>
    </source>
</evidence>
<dbReference type="STRING" id="1051891.A0A0C3M7X6"/>
<reference evidence="8" key="2">
    <citation type="submission" date="2015-01" db="EMBL/GenBank/DDBJ databases">
        <title>Evolutionary Origins and Diversification of the Mycorrhizal Mutualists.</title>
        <authorList>
            <consortium name="DOE Joint Genome Institute"/>
            <consortium name="Mycorrhizal Genomics Consortium"/>
            <person name="Kohler A."/>
            <person name="Kuo A."/>
            <person name="Nagy L.G."/>
            <person name="Floudas D."/>
            <person name="Copeland A."/>
            <person name="Barry K.W."/>
            <person name="Cichocki N."/>
            <person name="Veneault-Fourrey C."/>
            <person name="LaButti K."/>
            <person name="Lindquist E.A."/>
            <person name="Lipzen A."/>
            <person name="Lundell T."/>
            <person name="Morin E."/>
            <person name="Murat C."/>
            <person name="Riley R."/>
            <person name="Ohm R."/>
            <person name="Sun H."/>
            <person name="Tunlid A."/>
            <person name="Henrissat B."/>
            <person name="Grigoriev I.V."/>
            <person name="Hibbett D.S."/>
            <person name="Martin F."/>
        </authorList>
    </citation>
    <scope>NUCLEOTIDE SEQUENCE [LARGE SCALE GENOMIC DNA]</scope>
    <source>
        <strain evidence="8">MUT 4182</strain>
    </source>
</reference>
<evidence type="ECO:0000256" key="5">
    <source>
        <dbReference type="ARBA" id="ARBA00048204"/>
    </source>
</evidence>
<keyword evidence="1 6" id="KW-0378">Hydrolase</keyword>
<dbReference type="EMBL" id="KN822978">
    <property type="protein sequence ID" value="KIO29782.1"/>
    <property type="molecule type" value="Genomic_DNA"/>
</dbReference>
<dbReference type="Proteomes" id="UP000054248">
    <property type="component" value="Unassembled WGS sequence"/>
</dbReference>
<comment type="function">
    <text evidence="6">Catalyzes the hydrolysis of queuosine 5'-phosphate, releasing the nucleobase queuine (q). Is required for salvage of queuine from exogenous queuosine (Q) that is imported and then converted to queuosine 5'-phosphate intracellularly.</text>
</comment>
<comment type="catalytic activity">
    <reaction evidence="5 6">
        <text>queuosine 5'-phosphate + H2O = queuine + D-ribose 5-phosphate</text>
        <dbReference type="Rhea" id="RHEA:75387"/>
        <dbReference type="ChEBI" id="CHEBI:15377"/>
        <dbReference type="ChEBI" id="CHEBI:17433"/>
        <dbReference type="ChEBI" id="CHEBI:78346"/>
        <dbReference type="ChEBI" id="CHEBI:194371"/>
    </reaction>
    <physiologicalReaction direction="left-to-right" evidence="5 6">
        <dbReference type="Rhea" id="RHEA:75388"/>
    </physiologicalReaction>
</comment>
<evidence type="ECO:0000256" key="2">
    <source>
        <dbReference type="ARBA" id="ARBA00035119"/>
    </source>
</evidence>
<evidence type="ECO:0000256" key="1">
    <source>
        <dbReference type="ARBA" id="ARBA00022801"/>
    </source>
</evidence>
<dbReference type="InterPro" id="IPR019438">
    <property type="entry name" value="Q_salvage"/>
</dbReference>
<dbReference type="GO" id="GO:0006400">
    <property type="term" value="P:tRNA modification"/>
    <property type="evidence" value="ECO:0007669"/>
    <property type="project" value="TreeGrafter"/>
</dbReference>
<dbReference type="GO" id="GO:0016787">
    <property type="term" value="F:hydrolase activity"/>
    <property type="evidence" value="ECO:0007669"/>
    <property type="project" value="UniProtKB-KW"/>
</dbReference>
<evidence type="ECO:0000313" key="8">
    <source>
        <dbReference type="Proteomes" id="UP000054248"/>
    </source>
</evidence>
<gene>
    <name evidence="7" type="ORF">M407DRAFT_69938</name>
</gene>
<evidence type="ECO:0000256" key="6">
    <source>
        <dbReference type="RuleBase" id="RU365002"/>
    </source>
</evidence>
<sequence>MTVLVECSPTKIHHSRRLSTVSTIKSDEKNPVIISSEYVYKSTQRLVNLNEDGIKTASKYIHSRMSDTSYAPSTWRTQPLHFIPPVPPLTSAAVDAYLSQPVVKRTLDWIFFISAMNFSFWSDRGGEERYGVAWYEDGWAAASAEEYTGYWSLPAATNRALSRGIPITSPVFLSNPSLCPDSVIEQLFAPSREEGSKDVETIPLLAERIKVLRRVSEVLCTRFNGSYLGLIEEWKTRYGENRTALQLVHMVVEEFIDFRDEVVWRGKKVMFLKRAQILLAETWAAFHPLPTQTNTPHPIFPNGIGQLTMFADYRVPQILYILGIIDYAPEILEQLKSGQLLPHGSESEVAIRAASILAVERVKEAIADIHGAGASNDEVTSVLIDFFLWDLAKDVEAGDVALGESRKIPPVHRTRSIWY</sequence>
<dbReference type="PANTHER" id="PTHR21314:SF0">
    <property type="entry name" value="QUEUOSINE 5'-PHOSPHATE N-GLYCOSYLASE_HYDROLASE"/>
    <property type="match status" value="1"/>
</dbReference>
<reference evidence="7 8" key="1">
    <citation type="submission" date="2014-04" db="EMBL/GenBank/DDBJ databases">
        <authorList>
            <consortium name="DOE Joint Genome Institute"/>
            <person name="Kuo A."/>
            <person name="Girlanda M."/>
            <person name="Perotto S."/>
            <person name="Kohler A."/>
            <person name="Nagy L.G."/>
            <person name="Floudas D."/>
            <person name="Copeland A."/>
            <person name="Barry K.W."/>
            <person name="Cichocki N."/>
            <person name="Veneault-Fourrey C."/>
            <person name="LaButti K."/>
            <person name="Lindquist E.A."/>
            <person name="Lipzen A."/>
            <person name="Lundell T."/>
            <person name="Morin E."/>
            <person name="Murat C."/>
            <person name="Sun H."/>
            <person name="Tunlid A."/>
            <person name="Henrissat B."/>
            <person name="Grigoriev I.V."/>
            <person name="Hibbett D.S."/>
            <person name="Martin F."/>
            <person name="Nordberg H.P."/>
            <person name="Cantor M.N."/>
            <person name="Hua S.X."/>
        </authorList>
    </citation>
    <scope>NUCLEOTIDE SEQUENCE [LARGE SCALE GENOMIC DNA]</scope>
    <source>
        <strain evidence="7 8">MUT 4182</strain>
    </source>
</reference>
<organism evidence="7 8">
    <name type="scientific">Tulasnella calospora MUT 4182</name>
    <dbReference type="NCBI Taxonomy" id="1051891"/>
    <lineage>
        <taxon>Eukaryota</taxon>
        <taxon>Fungi</taxon>
        <taxon>Dikarya</taxon>
        <taxon>Basidiomycota</taxon>
        <taxon>Agaricomycotina</taxon>
        <taxon>Agaricomycetes</taxon>
        <taxon>Cantharellales</taxon>
        <taxon>Tulasnellaceae</taxon>
        <taxon>Tulasnella</taxon>
    </lineage>
</organism>
<comment type="similarity">
    <text evidence="2 6">Belongs to the QNG1 protein family.</text>
</comment>
<evidence type="ECO:0000256" key="3">
    <source>
        <dbReference type="ARBA" id="ARBA00035306"/>
    </source>
</evidence>
<dbReference type="OrthoDB" id="416777at2759"/>